<sequence>MILGIVELGITLLSLIIWVVLLCFWGQFWRSDERLDVQDKEPEKWPTVCAVIPARNEAEMLPATMRSHFLQNYPGSFAIVLVDDNSTDNTANVALNIAQELNKSQQLHIVSGEPLPDGWSGKLWAVEQGIRYAEKLTPTPDYFLLTDADIEHHKTNLRELVIKSQQEDLDLVSLMVLLRCESFWEKFLIPAFVFFFEKLYPFCWVNNPKNSTAAAAGGCILIRREALNRIGGIQVVRQALIDDCALAQAVKSPGKIWLGLTDLTCSLRPYPSLSSIWDMVARTAFTQLNYSPLLLLGTLIGMTLIYIVPPVSAIAGILTGNWLVFSLGILTWLLMAIAYFPTLKLYRCSPLLSFCLPAIAFLYTLMTLDSAWRHWRGRGGAWKGRVYPVSINTQS</sequence>
<dbReference type="SUPFAM" id="SSF53448">
    <property type="entry name" value="Nucleotide-diphospho-sugar transferases"/>
    <property type="match status" value="1"/>
</dbReference>
<dbReference type="PANTHER" id="PTHR43646">
    <property type="entry name" value="GLYCOSYLTRANSFERASE"/>
    <property type="match status" value="1"/>
</dbReference>
<feature type="domain" description="Glycosyltransferase 2-like" evidence="2">
    <location>
        <begin position="50"/>
        <end position="230"/>
    </location>
</feature>
<keyword evidence="1" id="KW-0812">Transmembrane</keyword>
<dbReference type="Pfam" id="PF00535">
    <property type="entry name" value="Glycos_transf_2"/>
    <property type="match status" value="1"/>
</dbReference>
<dbReference type="AlphaFoldDB" id="A0A926ZK61"/>
<feature type="transmembrane region" description="Helical" evidence="1">
    <location>
        <begin position="351"/>
        <end position="368"/>
    </location>
</feature>
<dbReference type="PANTHER" id="PTHR43646:SF3">
    <property type="entry name" value="SLR1566 PROTEIN"/>
    <property type="match status" value="1"/>
</dbReference>
<dbReference type="NCBIfam" id="TIGR03469">
    <property type="entry name" value="HpnB"/>
    <property type="match status" value="1"/>
</dbReference>
<keyword evidence="1" id="KW-0472">Membrane</keyword>
<evidence type="ECO:0000313" key="4">
    <source>
        <dbReference type="Proteomes" id="UP000641646"/>
    </source>
</evidence>
<organism evidence="3 4">
    <name type="scientific">Aerosakkonema funiforme FACHB-1375</name>
    <dbReference type="NCBI Taxonomy" id="2949571"/>
    <lineage>
        <taxon>Bacteria</taxon>
        <taxon>Bacillati</taxon>
        <taxon>Cyanobacteriota</taxon>
        <taxon>Cyanophyceae</taxon>
        <taxon>Oscillatoriophycideae</taxon>
        <taxon>Aerosakkonematales</taxon>
        <taxon>Aerosakkonemataceae</taxon>
        <taxon>Aerosakkonema</taxon>
    </lineage>
</organism>
<dbReference type="InterPro" id="IPR001173">
    <property type="entry name" value="Glyco_trans_2-like"/>
</dbReference>
<name>A0A926ZK61_9CYAN</name>
<proteinExistence type="predicted"/>
<feature type="transmembrane region" description="Helical" evidence="1">
    <location>
        <begin position="288"/>
        <end position="308"/>
    </location>
</feature>
<keyword evidence="1" id="KW-1133">Transmembrane helix</keyword>
<dbReference type="RefSeq" id="WP_190472831.1">
    <property type="nucleotide sequence ID" value="NZ_JACJPW010000107.1"/>
</dbReference>
<accession>A0A926ZK61</accession>
<evidence type="ECO:0000256" key="1">
    <source>
        <dbReference type="SAM" id="Phobius"/>
    </source>
</evidence>
<feature type="transmembrane region" description="Helical" evidence="1">
    <location>
        <begin position="6"/>
        <end position="25"/>
    </location>
</feature>
<dbReference type="Proteomes" id="UP000641646">
    <property type="component" value="Unassembled WGS sequence"/>
</dbReference>
<reference evidence="3" key="1">
    <citation type="journal article" date="2015" name="ISME J.">
        <title>Draft Genome Sequence of Streptomyces incarnatus NRRL8089, which Produces the Nucleoside Antibiotic Sinefungin.</title>
        <authorList>
            <person name="Oshima K."/>
            <person name="Hattori M."/>
            <person name="Shimizu H."/>
            <person name="Fukuda K."/>
            <person name="Nemoto M."/>
            <person name="Inagaki K."/>
            <person name="Tamura T."/>
        </authorList>
    </citation>
    <scope>NUCLEOTIDE SEQUENCE</scope>
    <source>
        <strain evidence="3">FACHB-1375</strain>
    </source>
</reference>
<gene>
    <name evidence="3" type="ORF">H6G03_29230</name>
</gene>
<feature type="transmembrane region" description="Helical" evidence="1">
    <location>
        <begin position="314"/>
        <end position="339"/>
    </location>
</feature>
<comment type="caution">
    <text evidence="3">The sequence shown here is derived from an EMBL/GenBank/DDBJ whole genome shotgun (WGS) entry which is preliminary data.</text>
</comment>
<reference evidence="3" key="2">
    <citation type="submission" date="2020-08" db="EMBL/GenBank/DDBJ databases">
        <authorList>
            <person name="Chen M."/>
            <person name="Teng W."/>
            <person name="Zhao L."/>
            <person name="Hu C."/>
            <person name="Zhou Y."/>
            <person name="Han B."/>
            <person name="Song L."/>
            <person name="Shu W."/>
        </authorList>
    </citation>
    <scope>NUCLEOTIDE SEQUENCE</scope>
    <source>
        <strain evidence="3">FACHB-1375</strain>
    </source>
</reference>
<protein>
    <submittedName>
        <fullName evidence="3">Glycosyltransferase</fullName>
    </submittedName>
</protein>
<keyword evidence="4" id="KW-1185">Reference proteome</keyword>
<dbReference type="InterPro" id="IPR017832">
    <property type="entry name" value="Glyco_trans_2_hopen-assoc_HpnB"/>
</dbReference>
<dbReference type="InterPro" id="IPR029044">
    <property type="entry name" value="Nucleotide-diphossugar_trans"/>
</dbReference>
<evidence type="ECO:0000313" key="3">
    <source>
        <dbReference type="EMBL" id="MBD2185107.1"/>
    </source>
</evidence>
<dbReference type="Gene3D" id="3.90.550.10">
    <property type="entry name" value="Spore Coat Polysaccharide Biosynthesis Protein SpsA, Chain A"/>
    <property type="match status" value="1"/>
</dbReference>
<dbReference type="EMBL" id="JACJPW010000107">
    <property type="protein sequence ID" value="MBD2185107.1"/>
    <property type="molecule type" value="Genomic_DNA"/>
</dbReference>
<evidence type="ECO:0000259" key="2">
    <source>
        <dbReference type="Pfam" id="PF00535"/>
    </source>
</evidence>